<keyword evidence="2" id="KW-1185">Reference proteome</keyword>
<name>A0A0N4VWI5_HAEPC</name>
<proteinExistence type="predicted"/>
<dbReference type="OrthoDB" id="5824901at2759"/>
<dbReference type="InterPro" id="IPR011009">
    <property type="entry name" value="Kinase-like_dom_sf"/>
</dbReference>
<dbReference type="EMBL" id="UZAF01002380">
    <property type="protein sequence ID" value="VDO10644.1"/>
    <property type="molecule type" value="Genomic_DNA"/>
</dbReference>
<dbReference type="Gene3D" id="3.30.200.20">
    <property type="entry name" value="Phosphorylase Kinase, domain 1"/>
    <property type="match status" value="1"/>
</dbReference>
<organism evidence="3">
    <name type="scientific">Haemonchus placei</name>
    <name type="common">Barber's pole worm</name>
    <dbReference type="NCBI Taxonomy" id="6290"/>
    <lineage>
        <taxon>Eukaryota</taxon>
        <taxon>Metazoa</taxon>
        <taxon>Ecdysozoa</taxon>
        <taxon>Nematoda</taxon>
        <taxon>Chromadorea</taxon>
        <taxon>Rhabditida</taxon>
        <taxon>Rhabditina</taxon>
        <taxon>Rhabditomorpha</taxon>
        <taxon>Strongyloidea</taxon>
        <taxon>Trichostrongylidae</taxon>
        <taxon>Haemonchus</taxon>
    </lineage>
</organism>
<evidence type="ECO:0000313" key="1">
    <source>
        <dbReference type="EMBL" id="VDO10644.1"/>
    </source>
</evidence>
<accession>A0A0N4VWI5</accession>
<sequence length="122" mass="14517">MYSLDFNTYRQKKTDHCSYLGENLPEEQLRSFLVQQMKVTESEPFHVRRFGHGQSNPTYYINIGGREVVLRKKPVRLLLESCFFHRRWISRTLRGLVIPSKTTILEQTGFCLKHYISNVFLF</sequence>
<dbReference type="SUPFAM" id="SSF56112">
    <property type="entry name" value="Protein kinase-like (PK-like)"/>
    <property type="match status" value="1"/>
</dbReference>
<protein>
    <submittedName>
        <fullName evidence="3">Ethanolamine kinase</fullName>
    </submittedName>
</protein>
<reference evidence="3" key="1">
    <citation type="submission" date="2017-02" db="UniProtKB">
        <authorList>
            <consortium name="WormBaseParasite"/>
        </authorList>
    </citation>
    <scope>IDENTIFICATION</scope>
</reference>
<evidence type="ECO:0000313" key="3">
    <source>
        <dbReference type="WBParaSite" id="HPLM_0000165501-mRNA-1"/>
    </source>
</evidence>
<reference evidence="1 2" key="2">
    <citation type="submission" date="2018-11" db="EMBL/GenBank/DDBJ databases">
        <authorList>
            <consortium name="Pathogen Informatics"/>
        </authorList>
    </citation>
    <scope>NUCLEOTIDE SEQUENCE [LARGE SCALE GENOMIC DNA]</scope>
    <source>
        <strain evidence="1 2">MHpl1</strain>
    </source>
</reference>
<dbReference type="AlphaFoldDB" id="A0A0N4VWI5"/>
<gene>
    <name evidence="1" type="ORF">HPLM_LOCUS1654</name>
</gene>
<dbReference type="STRING" id="6290.A0A0N4VWI5"/>
<dbReference type="Proteomes" id="UP000268014">
    <property type="component" value="Unassembled WGS sequence"/>
</dbReference>
<evidence type="ECO:0000313" key="2">
    <source>
        <dbReference type="Proteomes" id="UP000268014"/>
    </source>
</evidence>
<dbReference type="WBParaSite" id="HPLM_0000165501-mRNA-1">
    <property type="protein sequence ID" value="HPLM_0000165501-mRNA-1"/>
    <property type="gene ID" value="HPLM_0000165501"/>
</dbReference>